<dbReference type="InterPro" id="IPR005123">
    <property type="entry name" value="Oxoglu/Fe-dep_dioxygenase_dom"/>
</dbReference>
<dbReference type="PROSITE" id="PS51471">
    <property type="entry name" value="FE2OG_OXY"/>
    <property type="match status" value="1"/>
</dbReference>
<keyword evidence="2" id="KW-0408">Iron</keyword>
<proteinExistence type="inferred from homology"/>
<dbReference type="Pfam" id="PF03171">
    <property type="entry name" value="2OG-FeII_Oxy"/>
    <property type="match status" value="1"/>
</dbReference>
<comment type="similarity">
    <text evidence="1 2">Belongs to the iron/ascorbate-dependent oxidoreductase family.</text>
</comment>
<dbReference type="Proteomes" id="UP000504637">
    <property type="component" value="Unplaced"/>
</dbReference>
<dbReference type="SUPFAM" id="SSF51197">
    <property type="entry name" value="Clavaminate synthase-like"/>
    <property type="match status" value="1"/>
</dbReference>
<keyword evidence="4" id="KW-1185">Reference proteome</keyword>
<dbReference type="OrthoDB" id="288590at2759"/>
<reference evidence="5" key="3">
    <citation type="submission" date="2025-08" db="UniProtKB">
        <authorList>
            <consortium name="RefSeq"/>
        </authorList>
    </citation>
    <scope>IDENTIFICATION</scope>
    <source>
        <strain evidence="5">CBS 342.82</strain>
    </source>
</reference>
<dbReference type="GO" id="GO:0046872">
    <property type="term" value="F:metal ion binding"/>
    <property type="evidence" value="ECO:0007669"/>
    <property type="project" value="UniProtKB-KW"/>
</dbReference>
<dbReference type="GO" id="GO:0044283">
    <property type="term" value="P:small molecule biosynthetic process"/>
    <property type="evidence" value="ECO:0007669"/>
    <property type="project" value="UniProtKB-ARBA"/>
</dbReference>
<dbReference type="AlphaFoldDB" id="A0A6J3LZB5"/>
<dbReference type="GeneID" id="54363080"/>
<dbReference type="PANTHER" id="PTHR47990">
    <property type="entry name" value="2-OXOGLUTARATE (2OG) AND FE(II)-DEPENDENT OXYGENASE SUPERFAMILY PROTEIN-RELATED"/>
    <property type="match status" value="1"/>
</dbReference>
<dbReference type="InterPro" id="IPR027443">
    <property type="entry name" value="IPNS-like_sf"/>
</dbReference>
<dbReference type="Gene3D" id="2.60.120.330">
    <property type="entry name" value="B-lactam Antibiotic, Isopenicillin N Synthase, Chain"/>
    <property type="match status" value="1"/>
</dbReference>
<feature type="domain" description="Fe2OG dioxygenase" evidence="3">
    <location>
        <begin position="185"/>
        <end position="293"/>
    </location>
</feature>
<dbReference type="Pfam" id="PF14226">
    <property type="entry name" value="DIOX_N"/>
    <property type="match status" value="1"/>
</dbReference>
<protein>
    <submittedName>
        <fullName evidence="5">Oxidoreductase</fullName>
    </submittedName>
</protein>
<organism evidence="5">
    <name type="scientific">Dissoconium aciculare CBS 342.82</name>
    <dbReference type="NCBI Taxonomy" id="1314786"/>
    <lineage>
        <taxon>Eukaryota</taxon>
        <taxon>Fungi</taxon>
        <taxon>Dikarya</taxon>
        <taxon>Ascomycota</taxon>
        <taxon>Pezizomycotina</taxon>
        <taxon>Dothideomycetes</taxon>
        <taxon>Dothideomycetidae</taxon>
        <taxon>Mycosphaerellales</taxon>
        <taxon>Dissoconiaceae</taxon>
        <taxon>Dissoconium</taxon>
    </lineage>
</organism>
<dbReference type="RefSeq" id="XP_033458039.1">
    <property type="nucleotide sequence ID" value="XM_033605280.1"/>
</dbReference>
<dbReference type="GO" id="GO:0016491">
    <property type="term" value="F:oxidoreductase activity"/>
    <property type="evidence" value="ECO:0007669"/>
    <property type="project" value="UniProtKB-KW"/>
</dbReference>
<sequence>MPSARYFDQCPPFPEDVPVAEIPIIKLKALEGNSVEEGSRLFDACCKHGFFLLDFNSSSQGDGLLTDAESMFDLATETFSLEKSVLDQFAYRPPKDLLGYKEAGKLKTDDGKLDATELYTLGQDDMLGTLLPRKNPEPIEGQREKCRDFFEKAHAAVATVLKALDGPLGLPRGTLVDLCRPGRLSATSLRLLLTRPQEPTPRRITLGAHTDIGLITLLFNVAGGLQILPAESENVDKNWRYIKPQPGCAVMNIGDTLVEWTGGVLRSSLHRVVTAPGMQSTSSRVSLAYLVRPARGQSMRRLQGDGKVIPVAAEEDTRDVDEWAAERAGQIIRGVLKPRTTGGILIM</sequence>
<evidence type="ECO:0000256" key="2">
    <source>
        <dbReference type="RuleBase" id="RU003682"/>
    </source>
</evidence>
<evidence type="ECO:0000313" key="5">
    <source>
        <dbReference type="RefSeq" id="XP_033458039.1"/>
    </source>
</evidence>
<evidence type="ECO:0000256" key="1">
    <source>
        <dbReference type="ARBA" id="ARBA00008056"/>
    </source>
</evidence>
<gene>
    <name evidence="5" type="ORF">K489DRAFT_382046</name>
</gene>
<keyword evidence="2" id="KW-0560">Oxidoreductase</keyword>
<accession>A0A6J3LZB5</accession>
<keyword evidence="2" id="KW-0479">Metal-binding</keyword>
<reference evidence="5" key="1">
    <citation type="submission" date="2020-01" db="EMBL/GenBank/DDBJ databases">
        <authorList>
            <consortium name="DOE Joint Genome Institute"/>
            <person name="Haridas S."/>
            <person name="Albert R."/>
            <person name="Binder M."/>
            <person name="Bloem J."/>
            <person name="Labutti K."/>
            <person name="Salamov A."/>
            <person name="Andreopoulos B."/>
            <person name="Baker S.E."/>
            <person name="Barry K."/>
            <person name="Bills G."/>
            <person name="Bluhm B.H."/>
            <person name="Cannon C."/>
            <person name="Castanera R."/>
            <person name="Culley D.E."/>
            <person name="Daum C."/>
            <person name="Ezra D."/>
            <person name="Gonzalez J.B."/>
            <person name="Henrissat B."/>
            <person name="Kuo A."/>
            <person name="Liang C."/>
            <person name="Lipzen A."/>
            <person name="Lutzoni F."/>
            <person name="Magnuson J."/>
            <person name="Mondo S."/>
            <person name="Nolan M."/>
            <person name="Ohm R."/>
            <person name="Pangilinan J."/>
            <person name="Park H.-J."/>
            <person name="Ramirez L."/>
            <person name="Alfaro M."/>
            <person name="Sun H."/>
            <person name="Tritt A."/>
            <person name="Yoshinaga Y."/>
            <person name="Zwiers L.-H."/>
            <person name="Turgeon B.G."/>
            <person name="Goodwin S.B."/>
            <person name="Spatafora J.W."/>
            <person name="Crous P.W."/>
            <person name="Grigoriev I.V."/>
        </authorList>
    </citation>
    <scope>NUCLEOTIDE SEQUENCE</scope>
    <source>
        <strain evidence="5">CBS 342.82</strain>
    </source>
</reference>
<dbReference type="InterPro" id="IPR026992">
    <property type="entry name" value="DIOX_N"/>
</dbReference>
<evidence type="ECO:0000259" key="3">
    <source>
        <dbReference type="PROSITE" id="PS51471"/>
    </source>
</evidence>
<name>A0A6J3LZB5_9PEZI</name>
<evidence type="ECO:0000313" key="4">
    <source>
        <dbReference type="Proteomes" id="UP000504637"/>
    </source>
</evidence>
<dbReference type="InterPro" id="IPR050231">
    <property type="entry name" value="Iron_ascorbate_oxido_reductase"/>
</dbReference>
<dbReference type="InterPro" id="IPR044861">
    <property type="entry name" value="IPNS-like_FE2OG_OXY"/>
</dbReference>
<reference evidence="5" key="2">
    <citation type="submission" date="2020-04" db="EMBL/GenBank/DDBJ databases">
        <authorList>
            <consortium name="NCBI Genome Project"/>
        </authorList>
    </citation>
    <scope>NUCLEOTIDE SEQUENCE</scope>
    <source>
        <strain evidence="5">CBS 342.82</strain>
    </source>
</reference>